<sequence length="1172" mass="128433">MTRFTKTWHLDDDDEDADDGLSDAAASLLRGPIMAARSSAIASGIDVVVGNEVPEEEEGVGTKENAKVDLNEFLAAEAIVVVEGGEAISRCNHHRRQHSDDTPYKVRNGFASPSNFGSTEEKKKYMAREQFLTSPHLQQHLLHPSLFEQQQQPRQRRNSISPSTARRDFVTSPQDSVSTLGALSPSEGYRRDDIVVDADCVGGGVEIFDVPDQMLRFSTGNSSNHACNRASTLIKTYTGGGDMTNSNANTPASKGDNNDGDDGRVGDTVSFLMGRIALGEEQMRDKNHSALAAAAPSTKVNSASSDHASDEPKKKPFLRKGTRKEPSALHSMTVTSRRNNNSNKNNSIKSSQSSSDCVTPSAARRSQQLNDNDVISTSSLPSSSSAAENLLITTGTPDPVAATKAKANANESLSERLARLARLEKMQDDLIKDLERRQARKEEAQKERRRMMTARNSQKAVAIVPVNTPAAAVVTRAISALAATTGICNTVVTPTHEQSRREAVASSCEGSGEHNNAQTFATPGAVQGGESQTGLPSQDRAERQEQEEDQEQEQQKSPSQVRAEQQQQNSAVKESLVTGNRESLTTQQQDGENIITPSQARRLIDSPASKKKNTSPSLDAIVDSYLSDWYSDDIEGKEVKFLGNEKENVDIKENQVVAKKGLKSNSVVEKAMSTSTPHPRSATSTARVKRSQSNTAAKLQSNGKASSSVNDDERKAFDEWKKEQWTLIKNMRRRQEVALREAEGERERAKAWAVTEKEAVQKWVTEQRSLIKKDRHKAANAALVASKAANRVRDAGNLLERKEMHSELEELRLRLKTTKEGGDAELKKLKEVIFRQEGTINALKCAKRDGSGGEGGVRTSKNSNVGHSEPITVRELCSSISKQDTLPQISKSKTPPGIISTKVQVSSKKAQGGKAVKFPAPSLEAVDDKTFGLTVELEEPTEHWLQRHLSKLTEANNNLGSKMTDGRLMNDTNCVRSEHKLDVINNDVDPQYEQQRKPYNAANYFPSQSLSTRIDHHSNPIVPLFVTSAVPCLSHHATKPSSENGVGEQSTTSRIFTYNNGTRKEVSPDGTTTISFANGDRKRTYANEKKGVVVYYYASTKTTQVTHQDGMQTYHFPNKQVENHHTDGSKEITFPDGTTRIVHTDGSTDTTFPDGIRVIEDSDGNQRVIQAV</sequence>
<feature type="region of interest" description="Disordered" evidence="3">
    <location>
        <begin position="94"/>
        <end position="122"/>
    </location>
</feature>
<dbReference type="AlphaFoldDB" id="A0ABD3R6P3"/>
<dbReference type="PANTHER" id="PTHR10331:SF6">
    <property type="entry name" value="SPINDLE ASSEMBLY ABNORMAL 4"/>
    <property type="match status" value="1"/>
</dbReference>
<feature type="region of interest" description="Disordered" evidence="3">
    <location>
        <begin position="145"/>
        <end position="186"/>
    </location>
</feature>
<dbReference type="InterPro" id="IPR047002">
    <property type="entry name" value="Tcp10_C_sf"/>
</dbReference>
<feature type="domain" description="Centromere protein J C-terminal" evidence="4">
    <location>
        <begin position="1054"/>
        <end position="1083"/>
    </location>
</feature>
<feature type="compositionally biased region" description="Polar residues" evidence="3">
    <location>
        <begin position="243"/>
        <end position="252"/>
    </location>
</feature>
<dbReference type="EMBL" id="JALLPB020000490">
    <property type="protein sequence ID" value="KAL3808578.1"/>
    <property type="molecule type" value="Genomic_DNA"/>
</dbReference>
<feature type="compositionally biased region" description="Polar residues" evidence="3">
    <location>
        <begin position="669"/>
        <end position="709"/>
    </location>
</feature>
<dbReference type="PANTHER" id="PTHR10331">
    <property type="entry name" value="T COMPLEX PROTEIN 10"/>
    <property type="match status" value="1"/>
</dbReference>
<evidence type="ECO:0000313" key="6">
    <source>
        <dbReference type="Proteomes" id="UP001530377"/>
    </source>
</evidence>
<feature type="domain" description="Centromere protein J C-terminal" evidence="4">
    <location>
        <begin position="1109"/>
        <end position="1142"/>
    </location>
</feature>
<evidence type="ECO:0000313" key="5">
    <source>
        <dbReference type="EMBL" id="KAL3808578.1"/>
    </source>
</evidence>
<reference evidence="5 6" key="1">
    <citation type="submission" date="2024-10" db="EMBL/GenBank/DDBJ databases">
        <title>Updated reference genomes for cyclostephanoid diatoms.</title>
        <authorList>
            <person name="Roberts W.R."/>
            <person name="Alverson A.J."/>
        </authorList>
    </citation>
    <scope>NUCLEOTIDE SEQUENCE [LARGE SCALE GENOMIC DNA]</scope>
    <source>
        <strain evidence="5 6">AJA228-03</strain>
    </source>
</reference>
<feature type="compositionally biased region" description="Polar residues" evidence="3">
    <location>
        <begin position="556"/>
        <end position="599"/>
    </location>
</feature>
<dbReference type="Gene3D" id="2.60.450.20">
    <property type="match status" value="1"/>
</dbReference>
<gene>
    <name evidence="5" type="ORF">ACHAXA_006819</name>
</gene>
<evidence type="ECO:0000256" key="3">
    <source>
        <dbReference type="SAM" id="MobiDB-lite"/>
    </source>
</evidence>
<evidence type="ECO:0000256" key="2">
    <source>
        <dbReference type="SAM" id="Coils"/>
    </source>
</evidence>
<feature type="compositionally biased region" description="Polar residues" evidence="3">
    <location>
        <begin position="171"/>
        <end position="181"/>
    </location>
</feature>
<proteinExistence type="inferred from homology"/>
<evidence type="ECO:0000256" key="1">
    <source>
        <dbReference type="ARBA" id="ARBA00005627"/>
    </source>
</evidence>
<feature type="region of interest" description="Disordered" evidence="3">
    <location>
        <begin position="669"/>
        <end position="713"/>
    </location>
</feature>
<name>A0ABD3R6P3_9STRA</name>
<organism evidence="5 6">
    <name type="scientific">Cyclostephanos tholiformis</name>
    <dbReference type="NCBI Taxonomy" id="382380"/>
    <lineage>
        <taxon>Eukaryota</taxon>
        <taxon>Sar</taxon>
        <taxon>Stramenopiles</taxon>
        <taxon>Ochrophyta</taxon>
        <taxon>Bacillariophyta</taxon>
        <taxon>Coscinodiscophyceae</taxon>
        <taxon>Thalassiosirophycidae</taxon>
        <taxon>Stephanodiscales</taxon>
        <taxon>Stephanodiscaceae</taxon>
        <taxon>Cyclostephanos</taxon>
    </lineage>
</organism>
<protein>
    <recommendedName>
        <fullName evidence="4">Centromere protein J C-terminal domain-containing protein</fullName>
    </recommendedName>
</protein>
<feature type="compositionally biased region" description="Polar residues" evidence="3">
    <location>
        <begin position="147"/>
        <end position="164"/>
    </location>
</feature>
<keyword evidence="6" id="KW-1185">Reference proteome</keyword>
<accession>A0ABD3R6P3</accession>
<feature type="region of interest" description="Disordered" evidence="3">
    <location>
        <begin position="242"/>
        <end position="266"/>
    </location>
</feature>
<dbReference type="InterPro" id="IPR026581">
    <property type="entry name" value="TCP10L/CENPJ"/>
</dbReference>
<evidence type="ECO:0000259" key="4">
    <source>
        <dbReference type="Pfam" id="PF07202"/>
    </source>
</evidence>
<comment type="similarity">
    <text evidence="1">Belongs to the TCP10 family.</text>
</comment>
<comment type="caution">
    <text evidence="5">The sequence shown here is derived from an EMBL/GenBank/DDBJ whole genome shotgun (WGS) entry which is preliminary data.</text>
</comment>
<dbReference type="Proteomes" id="UP001530377">
    <property type="component" value="Unassembled WGS sequence"/>
</dbReference>
<feature type="compositionally biased region" description="Polar residues" evidence="3">
    <location>
        <begin position="364"/>
        <end position="375"/>
    </location>
</feature>
<feature type="region of interest" description="Disordered" evidence="3">
    <location>
        <begin position="495"/>
        <end position="616"/>
    </location>
</feature>
<dbReference type="InterPro" id="IPR009852">
    <property type="entry name" value="CENPJ_C_dom"/>
</dbReference>
<feature type="compositionally biased region" description="Low complexity" evidence="3">
    <location>
        <begin position="336"/>
        <end position="355"/>
    </location>
</feature>
<feature type="region of interest" description="Disordered" evidence="3">
    <location>
        <begin position="287"/>
        <end position="384"/>
    </location>
</feature>
<feature type="region of interest" description="Disordered" evidence="3">
    <location>
        <begin position="847"/>
        <end position="867"/>
    </location>
</feature>
<dbReference type="Pfam" id="PF07202">
    <property type="entry name" value="Tcp10_C"/>
    <property type="match status" value="2"/>
</dbReference>
<feature type="coiled-coil region" evidence="2">
    <location>
        <begin position="420"/>
        <end position="454"/>
    </location>
</feature>
<keyword evidence="2" id="KW-0175">Coiled coil</keyword>